<dbReference type="PANTHER" id="PTHR38043:SF1">
    <property type="entry name" value="PROTEIN HEMX"/>
    <property type="match status" value="1"/>
</dbReference>
<dbReference type="eggNOG" id="COG2959">
    <property type="taxonomic scope" value="Bacteria"/>
</dbReference>
<protein>
    <recommendedName>
        <fullName evidence="4">Uroporphyrinogen-III C-methyltransferase</fullName>
    </recommendedName>
</protein>
<proteinExistence type="predicted"/>
<evidence type="ECO:0008006" key="4">
    <source>
        <dbReference type="Google" id="ProtNLM"/>
    </source>
</evidence>
<dbReference type="KEGG" id="pna:Pnap_3088"/>
<feature type="compositionally biased region" description="Pro residues" evidence="1">
    <location>
        <begin position="7"/>
        <end position="19"/>
    </location>
</feature>
<evidence type="ECO:0000256" key="1">
    <source>
        <dbReference type="SAM" id="MobiDB-lite"/>
    </source>
</evidence>
<reference evidence="3" key="1">
    <citation type="journal article" date="2009" name="Environ. Microbiol.">
        <title>The genome of Polaromonas naphthalenivorans strain CJ2, isolated from coal tar-contaminated sediment, reveals physiological and metabolic versatility and evolution through extensive horizontal gene transfer.</title>
        <authorList>
            <person name="Yagi J.M."/>
            <person name="Sims D."/>
            <person name="Brettin T."/>
            <person name="Bruce D."/>
            <person name="Madsen E.L."/>
        </authorList>
    </citation>
    <scope>NUCLEOTIDE SEQUENCE [LARGE SCALE GENOMIC DNA]</scope>
    <source>
        <strain evidence="3">CJ2</strain>
    </source>
</reference>
<dbReference type="InterPro" id="IPR007470">
    <property type="entry name" value="HemX"/>
</dbReference>
<dbReference type="PANTHER" id="PTHR38043">
    <property type="entry name" value="PROTEIN HEMX"/>
    <property type="match status" value="1"/>
</dbReference>
<gene>
    <name evidence="2" type="ordered locus">Pnap_3088</name>
</gene>
<evidence type="ECO:0000313" key="3">
    <source>
        <dbReference type="Proteomes" id="UP000000644"/>
    </source>
</evidence>
<dbReference type="EMBL" id="CP000529">
    <property type="protein sequence ID" value="ABM38387.1"/>
    <property type="molecule type" value="Genomic_DNA"/>
</dbReference>
<evidence type="ECO:0000313" key="2">
    <source>
        <dbReference type="EMBL" id="ABM38387.1"/>
    </source>
</evidence>
<dbReference type="HOGENOM" id="CLU_036381_0_0_4"/>
<organism evidence="2 3">
    <name type="scientific">Polaromonas naphthalenivorans (strain CJ2)</name>
    <dbReference type="NCBI Taxonomy" id="365044"/>
    <lineage>
        <taxon>Bacteria</taxon>
        <taxon>Pseudomonadati</taxon>
        <taxon>Pseudomonadota</taxon>
        <taxon>Betaproteobacteria</taxon>
        <taxon>Burkholderiales</taxon>
        <taxon>Comamonadaceae</taxon>
        <taxon>Polaromonas</taxon>
    </lineage>
</organism>
<dbReference type="Proteomes" id="UP000000644">
    <property type="component" value="Chromosome"/>
</dbReference>
<feature type="region of interest" description="Disordered" evidence="1">
    <location>
        <begin position="1"/>
        <end position="28"/>
    </location>
</feature>
<name>A1VRV9_POLNA</name>
<dbReference type="RefSeq" id="WP_011802459.1">
    <property type="nucleotide sequence ID" value="NC_008781.1"/>
</dbReference>
<dbReference type="Pfam" id="PF04375">
    <property type="entry name" value="HemX"/>
    <property type="match status" value="1"/>
</dbReference>
<dbReference type="STRING" id="365044.Pnap_3088"/>
<accession>A1VRV9</accession>
<dbReference type="AlphaFoldDB" id="A1VRV9"/>
<sequence>MSDSPSALPPLPRPAPQDEPVPERGLAPVAPSAAMPDAWLVPRSWALVVAALAAAGLLGSALLWQKLGAIQEELARRTTDSSAQSIEARALAREAQDSARELSVRLALQETRLSEVSLQRTQLEELMQSLSRSRDENLVVDVESDLRLAQQRALLTGSAEPLLAALKSADMRLTRAAQPRLNPLQRAITRDIERIKGASVADVPALMLKLDELARLVDELPVANEMAGNSIARPVDAIAAEPKDSTGGIAAPAKSWLPGLDTQALQAWSRRVLGSLWLEASQLLRVSRIDRPEAALLAPDQAFFLRENLKLRLLNARLALFSRQTDAARADLLNASNWLGKYFDPAARRTQAALQLLAQVQGQLKNTELPRLDETMAALSTAAAGR</sequence>
<keyword evidence="3" id="KW-1185">Reference proteome</keyword>